<dbReference type="EMBL" id="LOHF01000003">
    <property type="protein sequence ID" value="OUM74719.1"/>
    <property type="molecule type" value="Genomic_DNA"/>
</dbReference>
<keyword evidence="4" id="KW-1185">Reference proteome</keyword>
<dbReference type="AlphaFoldDB" id="A0A1Y3P4K8"/>
<accession>A0A1Y3P4K8</accession>
<gene>
    <name evidence="3" type="ORF">AUC60_04815</name>
</gene>
<sequence length="75" mass="7559">MKLPLIGAGVVLGFALSGAAIAAEATDADAKSGATDSTVLTQTQDAKALKKQQAQTTKGGRPLDSTKNNSQKTSN</sequence>
<feature type="compositionally biased region" description="Low complexity" evidence="1">
    <location>
        <begin position="44"/>
        <end position="58"/>
    </location>
</feature>
<evidence type="ECO:0000256" key="2">
    <source>
        <dbReference type="SAM" id="SignalP"/>
    </source>
</evidence>
<evidence type="ECO:0000313" key="4">
    <source>
        <dbReference type="Proteomes" id="UP000195440"/>
    </source>
</evidence>
<comment type="caution">
    <text evidence="3">The sequence shown here is derived from an EMBL/GenBank/DDBJ whole genome shotgun (WGS) entry which is preliminary data.</text>
</comment>
<proteinExistence type="predicted"/>
<protein>
    <recommendedName>
        <fullName evidence="5">Secreted protein</fullName>
    </recommendedName>
</protein>
<name>A0A1Y3P4K8_9PSED</name>
<feature type="chain" id="PRO_5012531202" description="Secreted protein" evidence="2">
    <location>
        <begin position="23"/>
        <end position="75"/>
    </location>
</feature>
<feature type="region of interest" description="Disordered" evidence="1">
    <location>
        <begin position="44"/>
        <end position="75"/>
    </location>
</feature>
<feature type="compositionally biased region" description="Polar residues" evidence="1">
    <location>
        <begin position="65"/>
        <end position="75"/>
    </location>
</feature>
<dbReference type="RefSeq" id="WP_087264975.1">
    <property type="nucleotide sequence ID" value="NZ_CP167995.1"/>
</dbReference>
<keyword evidence="2" id="KW-0732">Signal</keyword>
<reference evidence="3 4" key="1">
    <citation type="journal article" date="2017" name="Syst. Appl. Microbiol.">
        <title>Pseudomonas caspiana sp. nov., a citrus pathogen in the Pseudomonas syringae phylogenetic group.</title>
        <authorList>
            <person name="Busquets A."/>
            <person name="Gomila M."/>
            <person name="Beiki F."/>
            <person name="Mulet M."/>
            <person name="Rahimian H."/>
            <person name="Garcia-Valdes E."/>
            <person name="Lalucat J."/>
        </authorList>
    </citation>
    <scope>NUCLEOTIDE SEQUENCE [LARGE SCALE GENOMIC DNA]</scope>
    <source>
        <strain evidence="3 4">FBF102</strain>
    </source>
</reference>
<feature type="signal peptide" evidence="2">
    <location>
        <begin position="1"/>
        <end position="22"/>
    </location>
</feature>
<organism evidence="3 4">
    <name type="scientific">Pseudomonas caspiana</name>
    <dbReference type="NCBI Taxonomy" id="1451454"/>
    <lineage>
        <taxon>Bacteria</taxon>
        <taxon>Pseudomonadati</taxon>
        <taxon>Pseudomonadota</taxon>
        <taxon>Gammaproteobacteria</taxon>
        <taxon>Pseudomonadales</taxon>
        <taxon>Pseudomonadaceae</taxon>
        <taxon>Pseudomonas</taxon>
    </lineage>
</organism>
<evidence type="ECO:0000313" key="3">
    <source>
        <dbReference type="EMBL" id="OUM74719.1"/>
    </source>
</evidence>
<evidence type="ECO:0008006" key="5">
    <source>
        <dbReference type="Google" id="ProtNLM"/>
    </source>
</evidence>
<evidence type="ECO:0000256" key="1">
    <source>
        <dbReference type="SAM" id="MobiDB-lite"/>
    </source>
</evidence>
<dbReference type="Proteomes" id="UP000195440">
    <property type="component" value="Unassembled WGS sequence"/>
</dbReference>